<dbReference type="Gene3D" id="2.160.20.80">
    <property type="entry name" value="E3 ubiquitin-protein ligase SopA"/>
    <property type="match status" value="1"/>
</dbReference>
<organism evidence="21 22">
    <name type="scientific">Triplophysa tibetana</name>
    <dbReference type="NCBI Taxonomy" id="1572043"/>
    <lineage>
        <taxon>Eukaryota</taxon>
        <taxon>Metazoa</taxon>
        <taxon>Chordata</taxon>
        <taxon>Craniata</taxon>
        <taxon>Vertebrata</taxon>
        <taxon>Euteleostomi</taxon>
        <taxon>Actinopterygii</taxon>
        <taxon>Neopterygii</taxon>
        <taxon>Teleostei</taxon>
        <taxon>Ostariophysi</taxon>
        <taxon>Cypriniformes</taxon>
        <taxon>Nemacheilidae</taxon>
        <taxon>Triplophysa</taxon>
    </lineage>
</organism>
<dbReference type="InterPro" id="IPR036259">
    <property type="entry name" value="MFS_trans_sf"/>
</dbReference>
<evidence type="ECO:0000256" key="1">
    <source>
        <dbReference type="ARBA" id="ARBA00004644"/>
    </source>
</evidence>
<evidence type="ECO:0000256" key="14">
    <source>
        <dbReference type="SAM" id="Coils"/>
    </source>
</evidence>
<evidence type="ECO:0000313" key="21">
    <source>
        <dbReference type="EMBL" id="KAA0717386.1"/>
    </source>
</evidence>
<evidence type="ECO:0000256" key="11">
    <source>
        <dbReference type="ARBA" id="ARBA00023136"/>
    </source>
</evidence>
<feature type="region of interest" description="Disordered" evidence="15">
    <location>
        <begin position="1"/>
        <end position="130"/>
    </location>
</feature>
<dbReference type="Pfam" id="PF23894">
    <property type="entry name" value="LD_SV2"/>
    <property type="match status" value="1"/>
</dbReference>
<dbReference type="FunFam" id="1.20.1250.20:FF:000014">
    <property type="entry name" value="synaptic vesicle glycoprotein 2A"/>
    <property type="match status" value="1"/>
</dbReference>
<dbReference type="PROSITE" id="PS01159">
    <property type="entry name" value="WW_DOMAIN_1"/>
    <property type="match status" value="1"/>
</dbReference>
<keyword evidence="10" id="KW-0770">Synapse</keyword>
<dbReference type="InterPro" id="IPR008936">
    <property type="entry name" value="Rho_GTPase_activation_prot"/>
</dbReference>
<dbReference type="SUPFAM" id="SSF47576">
    <property type="entry name" value="Calponin-homology domain, CH-domain"/>
    <property type="match status" value="1"/>
</dbReference>
<dbReference type="PROSITE" id="PS50850">
    <property type="entry name" value="MFS"/>
    <property type="match status" value="1"/>
</dbReference>
<dbReference type="SMART" id="SM00015">
    <property type="entry name" value="IQ"/>
    <property type="match status" value="4"/>
</dbReference>
<dbReference type="Gene3D" id="1.20.5.190">
    <property type="match status" value="2"/>
</dbReference>
<feature type="transmembrane region" description="Helical" evidence="16">
    <location>
        <begin position="566"/>
        <end position="585"/>
    </location>
</feature>
<keyword evidence="13" id="KW-0968">Cytoplasmic vesicle</keyword>
<dbReference type="InterPro" id="IPR000048">
    <property type="entry name" value="IQ_motif_EF-hand-BS"/>
</dbReference>
<dbReference type="Pfam" id="PF07690">
    <property type="entry name" value="MFS_1"/>
    <property type="match status" value="1"/>
</dbReference>
<evidence type="ECO:0000256" key="3">
    <source>
        <dbReference type="ARBA" id="ARBA00022448"/>
    </source>
</evidence>
<dbReference type="CDD" id="cd17440">
    <property type="entry name" value="MFS_SV2C"/>
    <property type="match status" value="1"/>
</dbReference>
<evidence type="ECO:0000256" key="10">
    <source>
        <dbReference type="ARBA" id="ARBA00023018"/>
    </source>
</evidence>
<dbReference type="GO" id="GO:0051015">
    <property type="term" value="F:actin filament binding"/>
    <property type="evidence" value="ECO:0007669"/>
    <property type="project" value="TreeGrafter"/>
</dbReference>
<keyword evidence="7" id="KW-0532">Neurotransmitter transport</keyword>
<dbReference type="InterPro" id="IPR036872">
    <property type="entry name" value="CH_dom_sf"/>
</dbReference>
<evidence type="ECO:0000256" key="13">
    <source>
        <dbReference type="ARBA" id="ARBA00023329"/>
    </source>
</evidence>
<dbReference type="InterPro" id="IPR020846">
    <property type="entry name" value="MFS_dom"/>
</dbReference>
<feature type="region of interest" description="Disordered" evidence="15">
    <location>
        <begin position="943"/>
        <end position="962"/>
    </location>
</feature>
<feature type="transmembrane region" description="Helical" evidence="16">
    <location>
        <begin position="191"/>
        <end position="210"/>
    </location>
</feature>
<dbReference type="Pfam" id="PF03836">
    <property type="entry name" value="RasGAP_C"/>
    <property type="match status" value="1"/>
</dbReference>
<dbReference type="SMART" id="SM00033">
    <property type="entry name" value="CH"/>
    <property type="match status" value="1"/>
</dbReference>
<dbReference type="PROSITE" id="PS50021">
    <property type="entry name" value="CH"/>
    <property type="match status" value="1"/>
</dbReference>
<evidence type="ECO:0000259" key="19">
    <source>
        <dbReference type="PROSITE" id="PS50021"/>
    </source>
</evidence>
<feature type="domain" description="WW" evidence="18">
    <location>
        <begin position="1365"/>
        <end position="1398"/>
    </location>
</feature>
<dbReference type="GO" id="GO:0005938">
    <property type="term" value="C:cell cortex"/>
    <property type="evidence" value="ECO:0007669"/>
    <property type="project" value="TreeGrafter"/>
</dbReference>
<dbReference type="InterPro" id="IPR001202">
    <property type="entry name" value="WW_dom"/>
</dbReference>
<gene>
    <name evidence="21" type="ORF">E1301_Tti012160</name>
</gene>
<dbReference type="InterPro" id="IPR055415">
    <property type="entry name" value="LD_SV2"/>
</dbReference>
<evidence type="ECO:0000256" key="2">
    <source>
        <dbReference type="ARBA" id="ARBA00008335"/>
    </source>
</evidence>
<dbReference type="GO" id="GO:0005096">
    <property type="term" value="F:GTPase activator activity"/>
    <property type="evidence" value="ECO:0007669"/>
    <property type="project" value="TreeGrafter"/>
</dbReference>
<dbReference type="InterPro" id="IPR005828">
    <property type="entry name" value="MFS_sugar_transport-like"/>
</dbReference>
<feature type="coiled-coil region" evidence="14">
    <location>
        <begin position="849"/>
        <end position="876"/>
    </location>
</feature>
<dbReference type="Gene3D" id="1.10.418.10">
    <property type="entry name" value="Calponin-like domain"/>
    <property type="match status" value="1"/>
</dbReference>
<accession>A0A5A9P992</accession>
<evidence type="ECO:0000256" key="9">
    <source>
        <dbReference type="ARBA" id="ARBA00022989"/>
    </source>
</evidence>
<dbReference type="PROSITE" id="PS50020">
    <property type="entry name" value="WW_DOMAIN_2"/>
    <property type="match status" value="1"/>
</dbReference>
<evidence type="ECO:0000256" key="4">
    <source>
        <dbReference type="ARBA" id="ARBA00022553"/>
    </source>
</evidence>
<feature type="domain" description="Major facilitator superfamily (MFS) profile" evidence="20">
    <location>
        <begin position="156"/>
        <end position="678"/>
    </location>
</feature>
<dbReference type="PROSITE" id="PS50096">
    <property type="entry name" value="IQ"/>
    <property type="match status" value="4"/>
</dbReference>
<feature type="compositionally biased region" description="Basic and acidic residues" evidence="15">
    <location>
        <begin position="118"/>
        <end position="130"/>
    </location>
</feature>
<feature type="domain" description="Calponin-homology (CH)" evidence="19">
    <location>
        <begin position="725"/>
        <end position="840"/>
    </location>
</feature>
<dbReference type="Pfam" id="PF00307">
    <property type="entry name" value="CH"/>
    <property type="match status" value="1"/>
</dbReference>
<dbReference type="InterPro" id="IPR022308">
    <property type="entry name" value="SV2"/>
</dbReference>
<evidence type="ECO:0000259" key="18">
    <source>
        <dbReference type="PROSITE" id="PS50020"/>
    </source>
</evidence>
<dbReference type="GO" id="GO:0006836">
    <property type="term" value="P:neurotransmitter transport"/>
    <property type="evidence" value="ECO:0007669"/>
    <property type="project" value="UniProtKB-KW"/>
</dbReference>
<dbReference type="CDD" id="cd00201">
    <property type="entry name" value="WW"/>
    <property type="match status" value="1"/>
</dbReference>
<dbReference type="InterPro" id="IPR027417">
    <property type="entry name" value="P-loop_NTPase"/>
</dbReference>
<keyword evidence="8" id="KW-0112">Calmodulin-binding</keyword>
<dbReference type="NCBIfam" id="TIGR01299">
    <property type="entry name" value="synapt_SV2"/>
    <property type="match status" value="1"/>
</dbReference>
<dbReference type="Gene3D" id="1.20.1250.20">
    <property type="entry name" value="MFS general substrate transporter like domains"/>
    <property type="match status" value="2"/>
</dbReference>
<evidence type="ECO:0000259" key="20">
    <source>
        <dbReference type="PROSITE" id="PS50850"/>
    </source>
</evidence>
<feature type="transmembrane region" description="Helical" evidence="16">
    <location>
        <begin position="245"/>
        <end position="269"/>
    </location>
</feature>
<dbReference type="GO" id="GO:1903479">
    <property type="term" value="P:mitotic actomyosin contractile ring assembly actin filament organization"/>
    <property type="evidence" value="ECO:0007669"/>
    <property type="project" value="TreeGrafter"/>
</dbReference>
<keyword evidence="4" id="KW-0597">Phosphoprotein</keyword>
<evidence type="ECO:0000259" key="17">
    <source>
        <dbReference type="PROSITE" id="PS50018"/>
    </source>
</evidence>
<evidence type="ECO:0000256" key="15">
    <source>
        <dbReference type="SAM" id="MobiDB-lite"/>
    </source>
</evidence>
<dbReference type="SUPFAM" id="SSF52540">
    <property type="entry name" value="P-loop containing nucleoside triphosphate hydrolases"/>
    <property type="match status" value="1"/>
</dbReference>
<feature type="transmembrane region" description="Helical" evidence="16">
    <location>
        <begin position="536"/>
        <end position="560"/>
    </location>
</feature>
<feature type="domain" description="Ras-GAP" evidence="17">
    <location>
        <begin position="1689"/>
        <end position="1922"/>
    </location>
</feature>
<dbReference type="SUPFAM" id="SSF141571">
    <property type="entry name" value="Pentapeptide repeat-like"/>
    <property type="match status" value="1"/>
</dbReference>
<proteinExistence type="inferred from homology"/>
<dbReference type="Pfam" id="PF00616">
    <property type="entry name" value="RasGAP"/>
    <property type="match status" value="1"/>
</dbReference>
<keyword evidence="3" id="KW-0813">Transport</keyword>
<dbReference type="FunFam" id="2.160.20.80:FF:000001">
    <property type="entry name" value="Synaptic vesicle glycoprotein 2A"/>
    <property type="match status" value="1"/>
</dbReference>
<evidence type="ECO:0000256" key="5">
    <source>
        <dbReference type="ARBA" id="ARBA00022692"/>
    </source>
</evidence>
<feature type="compositionally biased region" description="Polar residues" evidence="15">
    <location>
        <begin position="953"/>
        <end position="962"/>
    </location>
</feature>
<dbReference type="GO" id="GO:0120025">
    <property type="term" value="C:plasma membrane bounded cell projection"/>
    <property type="evidence" value="ECO:0007669"/>
    <property type="project" value="UniProtKB-ARBA"/>
</dbReference>
<keyword evidence="22" id="KW-1185">Reference proteome</keyword>
<name>A0A5A9P992_9TELE</name>
<dbReference type="SUPFAM" id="SSF103473">
    <property type="entry name" value="MFS general substrate transporter"/>
    <property type="match status" value="1"/>
</dbReference>
<dbReference type="PROSITE" id="PS50018">
    <property type="entry name" value="RAS_GTPASE_ACTIV_2"/>
    <property type="match status" value="1"/>
</dbReference>
<dbReference type="Pfam" id="PF00612">
    <property type="entry name" value="IQ"/>
    <property type="match status" value="3"/>
</dbReference>
<dbReference type="EMBL" id="SOYY01000009">
    <property type="protein sequence ID" value="KAA0717386.1"/>
    <property type="molecule type" value="Genomic_DNA"/>
</dbReference>
<comment type="subcellular location">
    <subcellularLocation>
        <location evidence="1">Cytoplasmic vesicle</location>
        <location evidence="1">Secretory vesicle</location>
        <location evidence="1">Synaptic vesicle membrane</location>
        <topology evidence="1">Multi-pass membrane protein</topology>
    </subcellularLocation>
</comment>
<evidence type="ECO:0000256" key="8">
    <source>
        <dbReference type="ARBA" id="ARBA00022860"/>
    </source>
</evidence>
<dbReference type="GO" id="GO:0030672">
    <property type="term" value="C:synaptic vesicle membrane"/>
    <property type="evidence" value="ECO:0007669"/>
    <property type="project" value="UniProtKB-SubCell"/>
</dbReference>
<evidence type="ECO:0000256" key="7">
    <source>
        <dbReference type="ARBA" id="ARBA00022775"/>
    </source>
</evidence>
<sequence length="2349" mass="266942">MEDTTPRDNSSLKKGARDIAKEVKRQAVKKVNKAVDRASDECSQNRAYQRFQDEDDDYYSQPDGNYKGDHANDEEGSSDATEGHDDEDEMYEGEYQGIPSDTKPRDGQVALGQPLSDGLKDRRELENERQVDEEELAQQYELIIQECGHGRFQWQLFFTLGLALMSDGVEVFVVGFVLPSAETDMCVPDSSSGWLGSIVYFGMMLGAFFWGGMADKLGRRQCLLICMSINGFFAFLSSFVQGYGLFLLCRMVAGFGIGGAVPIVFSYFAEVLSREKRGEHLSWLCMFWMIGEIYASAMAWAIIPHYGWSFSMGSAYQFHSWRVFVVVCALPCVCAVVALTFMPESPRFYLEVGKHDEAWMILKQIHDTNMRARGQPEKVFTVNRIKIPKQIDEFVEMQTESGSLLSRAIFRVKSELHGADEYASRVQRHTHERIEDFTFNFTLENQIHTNSLFVNDRFINMKFKSVTFINSTFQNCYLEDVTSVGSFFRNCTFIDSVFYNTDVDDSKLINTDIVNSTFYHNKTGCQMTFEDDYSAYWVYFVNFLGTLAVLPGNIVSALLMDKIGRLSMLGFSMILSGISCFFLWFGTSESMMIGMLCLYNGLSISAWNSLDVVTVELYPTDRRGTGFGFCNALCKLAAVLGNLIFGSLVGISKAIPILLASSVLVGGGLVMRGVTLQQVEPRHVFCLGQRSNGLKEVSPAIVDDERQSAEEMDERRRQNIAYEYLCHLEEAKQWMEACLEEQLPPTTELEDGLRNGVYLGKLAMFFAPQLVTEKKIYDRDQSRYKRSGLHFRHTDNTVQWLRAMESVGLPKIFYPETTDVYDRKNMPKVIYCIHALSLYLYKLGIAPQIQDLLGKVDFTEEEISNMRKELEKYGIQIPAFSKIGGILANELSVDEAALHAAIFAINEAIDKGNAESTMVALQNPNALLRNTQKPLAEAYQDTLSKAKRRKDNQASARRSSIATEERDVYEELLTQQEIQNNVDDVNTSAAILQIYQDIDAQDHKGLLASLRLPALSLVGVLDHNSFCYLEHFTLYREHKVKDAGASASAQLDKEEIQRVVASCNEFAEAEKRKQEAVAAINAAIRRGIPEETVERLLNPEAQLPIVYHTAANLYQAELFSLQIGSQNKAGLAHEELCVAVEMLSAVSVLNEVLDTKDSVAVIEQLNDSPLGFSNLDPENMQRYADTLINHRAESIARGQEFLIWNDVQKCIDDVNVQVHEEHERVIAIAEINEALNSGDPEKTLAALLLPTAKLKEVNPATAKHYHDLLLHTKDLICKSSGDESAVLWLDQIQDAVHTANQNQEDAIKLAEAIADINRAISEEDCEATLTALQCPDAGLRSVLSECAQIYQNQLSHLQNAQIEQGTSNSSWVKHKIEDKYDYFYNIESTEGTWEEPDSFIHNSSQLTKEDIQSTVSSITAEYNREQLWLANEPLIIQLQALIRGYLVRRSHKNRLEYLHNQEPSVIKLQASWKGHKQRKAYQDRLKTFQNSADTVVKLQSFVKMWKARQKYTKRLQYFKDHEKEIVKIQAFLKANKARVDYRTLTGSQHPPLSVVRKFVHLLEQSSLDLQEEQEVTRLREEVVTKIRANQQMEKDLNLMDIKIGLLVKNRITLQDVVSHSKKMKSKKNKMSKEDLVVGEKQGIKGLNKEKRKKLEAYQHLFYLLQTNPSYLAKVIFQMPQNKSTKFMDTVIFTLYNYASNQREEYLLLKLFESALREEIKSKVDHIQEIVTGNPTVIKMVLSFYRGARGQNALRQLLGPVVKEIIEDKNLGINTNPIDIYKAWVNQLETATGEASKLPYEVTPEQALSHEEVREKLESSNQMLRTVTDKVLASIMSSLDTIPYGMRYMAKVLKDTLHEKFPDATEDELLKIVGTLLYYRYMNPAIVAPDGFDIIDMTAGGQVHSEQRRNLASVAKMLQHAAANKLFEDESDHLAPINSYISQTYQRFRGFFQAACDVPAPEEKFNVDEYSDMVTLSKPIIYISIEEIINTHSLVLEHKEAIAPDDTDLLHELLRDLGEVPDIESLLGEGAVDANDPNKENSDSQLSKTEISLTLTNKFELLDGDDRDIKGLMMKTKKLIVDVVRIQPGETLTDILETPASPAQEAEHAKLVERQVVQDSQTPEGLKSSQAILEDRQLPLEQKKRKILRNLRTLEQAGLVSSKHKYQEVINDISKDIRYQRRYRQRRKAELVKLQQTLTALNSKAAFFQEQINYYDTYIKTCLDNLNRKNSRRSIKLDKKEEVKGSKKSKVQSLKYTAAKLHEKGVVLEIEGLQTNQLKNVMFDISPCEEVGDFEIKAKFMGVEMEKVQLHFQDLLQLQYEGVAVMKMFDKAKVNVNLLIFLLNKKFYGK</sequence>
<feature type="transmembrane region" description="Helical" evidence="16">
    <location>
        <begin position="625"/>
        <end position="645"/>
    </location>
</feature>
<keyword evidence="9 16" id="KW-1133">Transmembrane helix</keyword>
<evidence type="ECO:0000256" key="12">
    <source>
        <dbReference type="ARBA" id="ARBA00023180"/>
    </source>
</evidence>
<evidence type="ECO:0000256" key="16">
    <source>
        <dbReference type="SAM" id="Phobius"/>
    </source>
</evidence>
<dbReference type="InterPro" id="IPR001715">
    <property type="entry name" value="CH_dom"/>
</dbReference>
<dbReference type="Gene3D" id="1.10.506.10">
    <property type="entry name" value="GTPase Activation - p120gap, domain 1"/>
    <property type="match status" value="1"/>
</dbReference>
<dbReference type="GO" id="GO:0007268">
    <property type="term" value="P:chemical synaptic transmission"/>
    <property type="evidence" value="ECO:0007669"/>
    <property type="project" value="InterPro"/>
</dbReference>
<dbReference type="SUPFAM" id="SSF143885">
    <property type="entry name" value="RGC domain-like"/>
    <property type="match status" value="1"/>
</dbReference>
<reference evidence="21 22" key="1">
    <citation type="journal article" date="2019" name="Mol. Ecol. Resour.">
        <title>Chromosome-level genome assembly of Triplophysa tibetana, a fish adapted to the harsh high-altitude environment of the Tibetan Plateau.</title>
        <authorList>
            <person name="Yang X."/>
            <person name="Liu H."/>
            <person name="Ma Z."/>
            <person name="Zou Y."/>
            <person name="Zou M."/>
            <person name="Mao Y."/>
            <person name="Li X."/>
            <person name="Wang H."/>
            <person name="Chen T."/>
            <person name="Wang W."/>
            <person name="Yang R."/>
        </authorList>
    </citation>
    <scope>NUCLEOTIDE SEQUENCE [LARGE SCALE GENOMIC DNA]</scope>
    <source>
        <strain evidence="21">TTIB1903HZAU</strain>
        <tissue evidence="21">Muscle</tissue>
    </source>
</reference>
<dbReference type="InterPro" id="IPR005829">
    <property type="entry name" value="Sugar_transporter_CS"/>
</dbReference>
<keyword evidence="6" id="KW-0677">Repeat</keyword>
<dbReference type="InterPro" id="IPR000593">
    <property type="entry name" value="RasGAP_C"/>
</dbReference>
<dbReference type="SMART" id="SM00323">
    <property type="entry name" value="RasGAP"/>
    <property type="match status" value="1"/>
</dbReference>
<dbReference type="GO" id="GO:0022857">
    <property type="term" value="F:transmembrane transporter activity"/>
    <property type="evidence" value="ECO:0007669"/>
    <property type="project" value="InterPro"/>
</dbReference>
<feature type="transmembrane region" description="Helical" evidence="16">
    <location>
        <begin position="222"/>
        <end position="239"/>
    </location>
</feature>
<feature type="transmembrane region" description="Helical" evidence="16">
    <location>
        <begin position="281"/>
        <end position="303"/>
    </location>
</feature>
<dbReference type="Pfam" id="PF00083">
    <property type="entry name" value="Sugar_tr"/>
    <property type="match status" value="1"/>
</dbReference>
<feature type="compositionally biased region" description="Basic and acidic residues" evidence="15">
    <location>
        <begin position="15"/>
        <end position="25"/>
    </location>
</feature>
<feature type="transmembrane region" description="Helical" evidence="16">
    <location>
        <begin position="156"/>
        <end position="179"/>
    </location>
</feature>
<protein>
    <submittedName>
        <fullName evidence="21">Ras GTPase-activating-like protein IQGAP1 p195</fullName>
    </submittedName>
</protein>
<dbReference type="PANTHER" id="PTHR14149">
    <property type="entry name" value="RAS GTPASE-ACTIVATING PROTEIN WITH IQ MOTIF"/>
    <property type="match status" value="1"/>
</dbReference>
<feature type="coiled-coil region" evidence="14">
    <location>
        <begin position="2183"/>
        <end position="2210"/>
    </location>
</feature>
<dbReference type="SUPFAM" id="SSF48350">
    <property type="entry name" value="GTPase activation domain, GAP"/>
    <property type="match status" value="1"/>
</dbReference>
<dbReference type="CDD" id="cd05131">
    <property type="entry name" value="RasGAP_IQGAP2"/>
    <property type="match status" value="1"/>
</dbReference>
<evidence type="ECO:0000313" key="22">
    <source>
        <dbReference type="Proteomes" id="UP000324632"/>
    </source>
</evidence>
<dbReference type="PROSITE" id="PS00217">
    <property type="entry name" value="SUGAR_TRANSPORT_2"/>
    <property type="match status" value="1"/>
</dbReference>
<keyword evidence="11 16" id="KW-0472">Membrane</keyword>
<dbReference type="Proteomes" id="UP000324632">
    <property type="component" value="Chromosome 9"/>
</dbReference>
<keyword evidence="14" id="KW-0175">Coiled coil</keyword>
<dbReference type="FunFam" id="1.10.506.10:FF:000004">
    <property type="entry name" value="IQ motif containing GTPase activating protein 1"/>
    <property type="match status" value="1"/>
</dbReference>
<keyword evidence="5 16" id="KW-0812">Transmembrane</keyword>
<dbReference type="FunFam" id="1.20.1250.20:FF:000009">
    <property type="entry name" value="Synaptic vesicle glycoprotein 2A"/>
    <property type="match status" value="1"/>
</dbReference>
<dbReference type="InterPro" id="IPR011701">
    <property type="entry name" value="MFS"/>
</dbReference>
<dbReference type="GO" id="GO:0005516">
    <property type="term" value="F:calmodulin binding"/>
    <property type="evidence" value="ECO:0007669"/>
    <property type="project" value="UniProtKB-KW"/>
</dbReference>
<dbReference type="InterPro" id="IPR001936">
    <property type="entry name" value="RasGAP_dom"/>
</dbReference>
<evidence type="ECO:0000256" key="6">
    <source>
        <dbReference type="ARBA" id="ARBA00022737"/>
    </source>
</evidence>
<comment type="similarity">
    <text evidence="2">Belongs to the major facilitator superfamily.</text>
</comment>
<dbReference type="FunFam" id="1.10.418.10:FF:000013">
    <property type="entry name" value="IQ motif containing GTPase activating protein 1"/>
    <property type="match status" value="1"/>
</dbReference>
<feature type="transmembrane region" description="Helical" evidence="16">
    <location>
        <begin position="323"/>
        <end position="342"/>
    </location>
</feature>
<comment type="caution">
    <text evidence="21">The sequence shown here is derived from an EMBL/GenBank/DDBJ whole genome shotgun (WGS) entry which is preliminary data.</text>
</comment>
<keyword evidence="12" id="KW-0325">Glycoprotein</keyword>
<dbReference type="PANTHER" id="PTHR14149:SF12">
    <property type="entry name" value="RAS GTPASE-ACTIVATING-LIKE PROTEIN IQGAP2"/>
    <property type="match status" value="1"/>
</dbReference>